<dbReference type="Proteomes" id="UP000465785">
    <property type="component" value="Chromosome"/>
</dbReference>
<name>A0A9W4FE97_9MYCO</name>
<sequence length="87" mass="9160">MRIAVLAMPRHGANVTALACLRESGFDGRVAAVARYDDEVQWAKEHGVDIAFNVYAGAGLELADQVSNDEAPRSPAQPADDGPRGGP</sequence>
<accession>A0A9W4FE97</accession>
<dbReference type="EMBL" id="AP022601">
    <property type="protein sequence ID" value="BBY91857.1"/>
    <property type="molecule type" value="Genomic_DNA"/>
</dbReference>
<keyword evidence="3" id="KW-1185">Reference proteome</keyword>
<evidence type="ECO:0000313" key="3">
    <source>
        <dbReference type="Proteomes" id="UP000465785"/>
    </source>
</evidence>
<dbReference type="AlphaFoldDB" id="A0A9W4FE97"/>
<dbReference type="KEGG" id="mgau:MGALJ_15260"/>
<dbReference type="Gene3D" id="3.40.50.720">
    <property type="entry name" value="NAD(P)-binding Rossmann-like Domain"/>
    <property type="match status" value="1"/>
</dbReference>
<organism evidence="2 3">
    <name type="scientific">Mycobacterium gallinarum</name>
    <dbReference type="NCBI Taxonomy" id="39689"/>
    <lineage>
        <taxon>Bacteria</taxon>
        <taxon>Bacillati</taxon>
        <taxon>Actinomycetota</taxon>
        <taxon>Actinomycetes</taxon>
        <taxon>Mycobacteriales</taxon>
        <taxon>Mycobacteriaceae</taxon>
        <taxon>Mycobacterium</taxon>
    </lineage>
</organism>
<evidence type="ECO:0000256" key="1">
    <source>
        <dbReference type="SAM" id="MobiDB-lite"/>
    </source>
</evidence>
<protein>
    <submittedName>
        <fullName evidence="2">Uncharacterized protein</fullName>
    </submittedName>
</protein>
<proteinExistence type="predicted"/>
<reference evidence="2 3" key="1">
    <citation type="journal article" date="2019" name="Emerg. Microbes Infect.">
        <title>Comprehensive subspecies identification of 175 nontuberculous mycobacteria species based on 7547 genomic profiles.</title>
        <authorList>
            <person name="Matsumoto Y."/>
            <person name="Kinjo T."/>
            <person name="Motooka D."/>
            <person name="Nabeya D."/>
            <person name="Jung N."/>
            <person name="Uechi K."/>
            <person name="Horii T."/>
            <person name="Iida T."/>
            <person name="Fujita J."/>
            <person name="Nakamura S."/>
        </authorList>
    </citation>
    <scope>NUCLEOTIDE SEQUENCE [LARGE SCALE GENOMIC DNA]</scope>
    <source>
        <strain evidence="2 3">JCM 6399</strain>
    </source>
</reference>
<gene>
    <name evidence="2" type="ORF">MGALJ_15260</name>
</gene>
<feature type="region of interest" description="Disordered" evidence="1">
    <location>
        <begin position="65"/>
        <end position="87"/>
    </location>
</feature>
<evidence type="ECO:0000313" key="2">
    <source>
        <dbReference type="EMBL" id="BBY91857.1"/>
    </source>
</evidence>